<organism evidence="3 4">
    <name type="scientific">Saccharothrix mutabilis subsp. mutabilis</name>
    <dbReference type="NCBI Taxonomy" id="66855"/>
    <lineage>
        <taxon>Bacteria</taxon>
        <taxon>Bacillati</taxon>
        <taxon>Actinomycetota</taxon>
        <taxon>Actinomycetes</taxon>
        <taxon>Pseudonocardiales</taxon>
        <taxon>Pseudonocardiaceae</taxon>
        <taxon>Saccharothrix</taxon>
    </lineage>
</organism>
<dbReference type="CDD" id="cd08506">
    <property type="entry name" value="PBP2_clavulanate_OppA2"/>
    <property type="match status" value="1"/>
</dbReference>
<dbReference type="InterPro" id="IPR039424">
    <property type="entry name" value="SBP_5"/>
</dbReference>
<dbReference type="Proteomes" id="UP001500416">
    <property type="component" value="Unassembled WGS sequence"/>
</dbReference>
<feature type="domain" description="Solute-binding protein family 5" evidence="2">
    <location>
        <begin position="85"/>
        <end position="469"/>
    </location>
</feature>
<dbReference type="Gene3D" id="3.40.190.10">
    <property type="entry name" value="Periplasmic binding protein-like II"/>
    <property type="match status" value="1"/>
</dbReference>
<gene>
    <name evidence="3" type="ORF">GCM10010492_56830</name>
</gene>
<dbReference type="Gene3D" id="3.10.105.10">
    <property type="entry name" value="Dipeptide-binding Protein, Domain 3"/>
    <property type="match status" value="1"/>
</dbReference>
<protein>
    <submittedName>
        <fullName evidence="3">ABC transporter substrate-binding protein</fullName>
    </submittedName>
</protein>
<dbReference type="RefSeq" id="WP_343936999.1">
    <property type="nucleotide sequence ID" value="NZ_BAAABU010000017.1"/>
</dbReference>
<keyword evidence="4" id="KW-1185">Reference proteome</keyword>
<keyword evidence="1" id="KW-0732">Signal</keyword>
<feature type="signal peptide" evidence="1">
    <location>
        <begin position="1"/>
        <end position="26"/>
    </location>
</feature>
<dbReference type="PANTHER" id="PTHR30290:SF83">
    <property type="entry name" value="ABC TRANSPORTER SUBSTRATE-BINDING PROTEIN"/>
    <property type="match status" value="1"/>
</dbReference>
<sequence>MSQCTRVGLVAVVGLLALTACNGSTAQGGSTGEAVRGGTLHVLAGTDLEHLDPARNYVTSSQNVARLIYRTLTTVAPKPGQAGGEIVPDLATDTGRPSDGAKTWTFTLKDGVKFEDGQPITSRDVKYGVERSFAPDLPEGAPYARMWLVGGDRYKGPYEDPGGLPSIETPDDKTIVFRLNRPVADFGSAASLPLFAPVPQEQDTGVGYDGRPVSSGPYKIEEFEPKKRLELVRNPHWDPKTDEVRKGLPDRVVLELNLDPAVVDQRLVAGQGADAEAIAMEPIGAATVGRVVNDPALKNRLITGESVNTRFLTLNTRRAPLDNVKVRQAIAFALDKDALRTVRGGPIAGDLATTLLPPGLAGHAPDDQFPSPDGKGDVAKAKALLAEAGLAQGFAVTLDAPSTAGGKAQGEAVQAALSRVGITVTINAIGPSAFYSTIANTAQIHDMAIDGWTPDWAGPSTYLPLIFDSRLITSEGNNNHSQYHSDAVNKRFDEIAALSDPAAAATAYGELSRQIARDVPVVPFLWDKAAILVGPKVAGAYGHVAYVGRVDLATVGLRR</sequence>
<evidence type="ECO:0000259" key="2">
    <source>
        <dbReference type="Pfam" id="PF00496"/>
    </source>
</evidence>
<evidence type="ECO:0000313" key="4">
    <source>
        <dbReference type="Proteomes" id="UP001500416"/>
    </source>
</evidence>
<proteinExistence type="predicted"/>
<dbReference type="PANTHER" id="PTHR30290">
    <property type="entry name" value="PERIPLASMIC BINDING COMPONENT OF ABC TRANSPORTER"/>
    <property type="match status" value="1"/>
</dbReference>
<reference evidence="4" key="1">
    <citation type="journal article" date="2019" name="Int. J. Syst. Evol. Microbiol.">
        <title>The Global Catalogue of Microorganisms (GCM) 10K type strain sequencing project: providing services to taxonomists for standard genome sequencing and annotation.</title>
        <authorList>
            <consortium name="The Broad Institute Genomics Platform"/>
            <consortium name="The Broad Institute Genome Sequencing Center for Infectious Disease"/>
            <person name="Wu L."/>
            <person name="Ma J."/>
        </authorList>
    </citation>
    <scope>NUCLEOTIDE SEQUENCE [LARGE SCALE GENOMIC DNA]</scope>
    <source>
        <strain evidence="4">JCM 3380</strain>
    </source>
</reference>
<dbReference type="InterPro" id="IPR000914">
    <property type="entry name" value="SBP_5_dom"/>
</dbReference>
<comment type="caution">
    <text evidence="3">The sequence shown here is derived from an EMBL/GenBank/DDBJ whole genome shotgun (WGS) entry which is preliminary data.</text>
</comment>
<dbReference type="InterPro" id="IPR030678">
    <property type="entry name" value="Peptide/Ni-bd"/>
</dbReference>
<dbReference type="PIRSF" id="PIRSF002741">
    <property type="entry name" value="MppA"/>
    <property type="match status" value="1"/>
</dbReference>
<accession>A0ABP3E4T3</accession>
<name>A0ABP3E4T3_9PSEU</name>
<evidence type="ECO:0000256" key="1">
    <source>
        <dbReference type="SAM" id="SignalP"/>
    </source>
</evidence>
<dbReference type="PROSITE" id="PS51257">
    <property type="entry name" value="PROKAR_LIPOPROTEIN"/>
    <property type="match status" value="1"/>
</dbReference>
<feature type="chain" id="PRO_5045707696" evidence="1">
    <location>
        <begin position="27"/>
        <end position="559"/>
    </location>
</feature>
<evidence type="ECO:0000313" key="3">
    <source>
        <dbReference type="EMBL" id="GAA0249431.1"/>
    </source>
</evidence>
<dbReference type="Pfam" id="PF00496">
    <property type="entry name" value="SBP_bac_5"/>
    <property type="match status" value="1"/>
</dbReference>
<dbReference type="EMBL" id="BAAABU010000017">
    <property type="protein sequence ID" value="GAA0249431.1"/>
    <property type="molecule type" value="Genomic_DNA"/>
</dbReference>
<dbReference type="SUPFAM" id="SSF53850">
    <property type="entry name" value="Periplasmic binding protein-like II"/>
    <property type="match status" value="1"/>
</dbReference>